<dbReference type="AlphaFoldDB" id="A0A427V3N0"/>
<evidence type="ECO:0000256" key="1">
    <source>
        <dbReference type="SAM" id="Phobius"/>
    </source>
</evidence>
<feature type="transmembrane region" description="Helical" evidence="1">
    <location>
        <begin position="283"/>
        <end position="305"/>
    </location>
</feature>
<feature type="transmembrane region" description="Helical" evidence="1">
    <location>
        <begin position="326"/>
        <end position="348"/>
    </location>
</feature>
<evidence type="ECO:0000313" key="3">
    <source>
        <dbReference type="Proteomes" id="UP000275331"/>
    </source>
</evidence>
<accession>A0A427V3N0</accession>
<feature type="transmembrane region" description="Helical" evidence="1">
    <location>
        <begin position="67"/>
        <end position="90"/>
    </location>
</feature>
<proteinExistence type="predicted"/>
<feature type="transmembrane region" description="Helical" evidence="1">
    <location>
        <begin position="23"/>
        <end position="46"/>
    </location>
</feature>
<dbReference type="OrthoDB" id="9765721at2"/>
<keyword evidence="1" id="KW-0812">Transmembrane</keyword>
<dbReference type="Proteomes" id="UP000275331">
    <property type="component" value="Unassembled WGS sequence"/>
</dbReference>
<gene>
    <name evidence="2" type="ORF">EGT71_08375</name>
</gene>
<dbReference type="EMBL" id="RHXB01000004">
    <property type="protein sequence ID" value="RSE27313.1"/>
    <property type="molecule type" value="Genomic_DNA"/>
</dbReference>
<feature type="transmembrane region" description="Helical" evidence="1">
    <location>
        <begin position="231"/>
        <end position="251"/>
    </location>
</feature>
<dbReference type="RefSeq" id="WP_125293041.1">
    <property type="nucleotide sequence ID" value="NZ_JAPTZM010000008.1"/>
</dbReference>
<protein>
    <submittedName>
        <fullName evidence="2">DUF898 family protein</fullName>
    </submittedName>
</protein>
<name>A0A427V3N0_9ENTR</name>
<evidence type="ECO:0000313" key="2">
    <source>
        <dbReference type="EMBL" id="RSE27313.1"/>
    </source>
</evidence>
<dbReference type="Pfam" id="PF05987">
    <property type="entry name" value="DUF898"/>
    <property type="match status" value="1"/>
</dbReference>
<organism evidence="2 3">
    <name type="scientific">Atlantibacter subterraneus</name>
    <dbReference type="NCBI Taxonomy" id="255519"/>
    <lineage>
        <taxon>Bacteria</taxon>
        <taxon>Pseudomonadati</taxon>
        <taxon>Pseudomonadota</taxon>
        <taxon>Gammaproteobacteria</taxon>
        <taxon>Enterobacterales</taxon>
        <taxon>Enterobacteriaceae</taxon>
        <taxon>Atlantibacter</taxon>
    </lineage>
</organism>
<reference evidence="2 3" key="1">
    <citation type="submission" date="2018-10" db="EMBL/GenBank/DDBJ databases">
        <title>Transmission dynamics of multidrug resistant bacteria on intensive care unit surfaces.</title>
        <authorList>
            <person name="D'Souza A.W."/>
            <person name="Potter R.F."/>
            <person name="Wallace M."/>
            <person name="Shupe A."/>
            <person name="Patel S."/>
            <person name="Sun S."/>
            <person name="Gul D."/>
            <person name="Kwon J.H."/>
            <person name="Andleeb S."/>
            <person name="Burnham C.-A.D."/>
            <person name="Dantas G."/>
        </authorList>
    </citation>
    <scope>NUCLEOTIDE SEQUENCE [LARGE SCALE GENOMIC DNA]</scope>
    <source>
        <strain evidence="2 3">AS_373</strain>
    </source>
</reference>
<feature type="transmembrane region" description="Helical" evidence="1">
    <location>
        <begin position="140"/>
        <end position="163"/>
    </location>
</feature>
<feature type="transmembrane region" description="Helical" evidence="1">
    <location>
        <begin position="175"/>
        <end position="196"/>
    </location>
</feature>
<keyword evidence="1" id="KW-1133">Transmembrane helix</keyword>
<dbReference type="InterPro" id="IPR010295">
    <property type="entry name" value="DUF898"/>
</dbReference>
<keyword evidence="1" id="KW-0472">Membrane</keyword>
<sequence>MDLEKNADRRHTFVFHGKGIEYFGIWLVNAFLTIITLGIYLPWAVVKTRKYICSKTELSGAFFSYHAKGSAIFVSWLLFFILYVIFVVVLVNQKAVAASIMLLLFVLFIPWGIVLSLRYQALMTRLNGIRFSFHCSLLRAWWVMMGCPLLLMIACALILFGFMKAMPSPDSLNGLIVNTIILVLMAFILLGIINGISMAMWMRMFAGSSSFGNLRFSAFINTKQCIKISMLSYLMLLPFIGVLIKINAPLFSEVSLSIMSGLSQSEIEANIFANHIDVIVTSYLIYFLAILVYVGYLLTACRNYFWSALTLGNNIRFSSTLNFSHMVWLLLSNFALVAVTCGLAYPWAKIRLLRYMASHSEVIGSLEDIQDSDEVMKLGFMTVLSRGLIVTIPFT</sequence>
<feature type="transmembrane region" description="Helical" evidence="1">
    <location>
        <begin position="96"/>
        <end position="119"/>
    </location>
</feature>
<comment type="caution">
    <text evidence="2">The sequence shown here is derived from an EMBL/GenBank/DDBJ whole genome shotgun (WGS) entry which is preliminary data.</text>
</comment>